<feature type="compositionally biased region" description="Basic and acidic residues" evidence="1">
    <location>
        <begin position="22"/>
        <end position="40"/>
    </location>
</feature>
<sequence>MTREKSELPQSSGPMKPSKTINCREKSDEDGKMTRKAEKK</sequence>
<comment type="caution">
    <text evidence="2">The sequence shown here is derived from an EMBL/GenBank/DDBJ whole genome shotgun (WGS) entry which is preliminary data.</text>
</comment>
<reference evidence="2 3" key="1">
    <citation type="journal article" date="2020" name="Mol. Biol. Evol.">
        <title>Distinct Expression and Methylation Patterns for Genes with Different Fates following a Single Whole-Genome Duplication in Flowering Plants.</title>
        <authorList>
            <person name="Shi T."/>
            <person name="Rahmani R.S."/>
            <person name="Gugger P.F."/>
            <person name="Wang M."/>
            <person name="Li H."/>
            <person name="Zhang Y."/>
            <person name="Li Z."/>
            <person name="Wang Q."/>
            <person name="Van de Peer Y."/>
            <person name="Marchal K."/>
            <person name="Chen J."/>
        </authorList>
    </citation>
    <scope>NUCLEOTIDE SEQUENCE [LARGE SCALE GENOMIC DNA]</scope>
    <source>
        <tissue evidence="2">Leaf</tissue>
    </source>
</reference>
<accession>A0A822YW68</accession>
<proteinExistence type="predicted"/>
<name>A0A822YW68_NELNU</name>
<gene>
    <name evidence="2" type="ORF">HUJ06_006250</name>
</gene>
<organism evidence="2 3">
    <name type="scientific">Nelumbo nucifera</name>
    <name type="common">Sacred lotus</name>
    <dbReference type="NCBI Taxonomy" id="4432"/>
    <lineage>
        <taxon>Eukaryota</taxon>
        <taxon>Viridiplantae</taxon>
        <taxon>Streptophyta</taxon>
        <taxon>Embryophyta</taxon>
        <taxon>Tracheophyta</taxon>
        <taxon>Spermatophyta</taxon>
        <taxon>Magnoliopsida</taxon>
        <taxon>Proteales</taxon>
        <taxon>Nelumbonaceae</taxon>
        <taxon>Nelumbo</taxon>
    </lineage>
</organism>
<dbReference type="EMBL" id="DUZY01000004">
    <property type="protein sequence ID" value="DAD35609.1"/>
    <property type="molecule type" value="Genomic_DNA"/>
</dbReference>
<keyword evidence="3" id="KW-1185">Reference proteome</keyword>
<dbReference type="Proteomes" id="UP000607653">
    <property type="component" value="Unassembled WGS sequence"/>
</dbReference>
<evidence type="ECO:0000313" key="3">
    <source>
        <dbReference type="Proteomes" id="UP000607653"/>
    </source>
</evidence>
<evidence type="ECO:0000256" key="1">
    <source>
        <dbReference type="SAM" id="MobiDB-lite"/>
    </source>
</evidence>
<protein>
    <submittedName>
        <fullName evidence="2">Uncharacterized protein</fullName>
    </submittedName>
</protein>
<evidence type="ECO:0000313" key="2">
    <source>
        <dbReference type="EMBL" id="DAD35609.1"/>
    </source>
</evidence>
<feature type="region of interest" description="Disordered" evidence="1">
    <location>
        <begin position="1"/>
        <end position="40"/>
    </location>
</feature>
<dbReference type="AlphaFoldDB" id="A0A822YW68"/>